<gene>
    <name evidence="2" type="ordered locus">Metvu_0328</name>
</gene>
<dbReference type="KEGG" id="mvu:Metvu_0328"/>
<evidence type="ECO:0000313" key="2">
    <source>
        <dbReference type="EMBL" id="ACX72195.1"/>
    </source>
</evidence>
<dbReference type="OrthoDB" id="66137at2157"/>
<evidence type="ECO:0000313" key="3">
    <source>
        <dbReference type="Proteomes" id="UP000002063"/>
    </source>
</evidence>
<dbReference type="HOGENOM" id="CLU_2299401_0_0_2"/>
<accession>C9RF43</accession>
<dbReference type="Proteomes" id="UP000002063">
    <property type="component" value="Chromosome"/>
</dbReference>
<keyword evidence="3" id="KW-1185">Reference proteome</keyword>
<keyword evidence="1" id="KW-1133">Transmembrane helix</keyword>
<reference evidence="2" key="1">
    <citation type="submission" date="2009-10" db="EMBL/GenBank/DDBJ databases">
        <title>Complete sequence of chromosome of Methanocaldococcus vulcanius M7.</title>
        <authorList>
            <consortium name="US DOE Joint Genome Institute"/>
            <person name="Lucas S."/>
            <person name="Copeland A."/>
            <person name="Lapidus A."/>
            <person name="Glavina del Rio T."/>
            <person name="Dalin E."/>
            <person name="Tice H."/>
            <person name="Bruce D."/>
            <person name="Goodwin L."/>
            <person name="Pitluck S."/>
            <person name="Lcollab F.I."/>
            <person name="Brettin T."/>
            <person name="Detter J.C."/>
            <person name="Han C."/>
            <person name="Tapia R."/>
            <person name="Kuske C.R."/>
            <person name="Schmutz J."/>
            <person name="Larimer F."/>
            <person name="Land M."/>
            <person name="Hauser L."/>
            <person name="Kyrpides N."/>
            <person name="Ovchinikova G."/>
            <person name="Sieprawska-Lupa M."/>
            <person name="Whitman W.B."/>
            <person name="Woyke T."/>
        </authorList>
    </citation>
    <scope>NUCLEOTIDE SEQUENCE [LARGE SCALE GENOMIC DNA]</scope>
    <source>
        <strain evidence="2">M7</strain>
    </source>
</reference>
<feature type="transmembrane region" description="Helical" evidence="1">
    <location>
        <begin position="12"/>
        <end position="40"/>
    </location>
</feature>
<dbReference type="EMBL" id="CP001787">
    <property type="protein sequence ID" value="ACX72195.1"/>
    <property type="molecule type" value="Genomic_DNA"/>
</dbReference>
<feature type="transmembrane region" description="Helical" evidence="1">
    <location>
        <begin position="78"/>
        <end position="99"/>
    </location>
</feature>
<dbReference type="AlphaFoldDB" id="C9RF43"/>
<evidence type="ECO:0000256" key="1">
    <source>
        <dbReference type="SAM" id="Phobius"/>
    </source>
</evidence>
<dbReference type="RefSeq" id="WP_012819739.1">
    <property type="nucleotide sequence ID" value="NC_013407.1"/>
</dbReference>
<organism evidence="2 3">
    <name type="scientific">Methanocaldococcus vulcanius (strain ATCC 700851 / DSM 12094 / M7)</name>
    <name type="common">Methanococcus vulcanius</name>
    <dbReference type="NCBI Taxonomy" id="579137"/>
    <lineage>
        <taxon>Archaea</taxon>
        <taxon>Methanobacteriati</taxon>
        <taxon>Methanobacteriota</taxon>
        <taxon>Methanomada group</taxon>
        <taxon>Methanococci</taxon>
        <taxon>Methanococcales</taxon>
        <taxon>Methanocaldococcaceae</taxon>
        <taxon>Methanocaldococcus</taxon>
    </lineage>
</organism>
<dbReference type="GeneID" id="8512657"/>
<dbReference type="eggNOG" id="arCOG09673">
    <property type="taxonomic scope" value="Archaea"/>
</dbReference>
<sequence length="100" mass="10420">MKFLEKGVYKIFGAVVLVSMIGALVAESVAVGDLGAAYYYKYHDDKGYLEDGREWGDCGAELLLTVSEVESVEGAAEVALWAAAGLTGAGLIAVGVTLIC</sequence>
<proteinExistence type="predicted"/>
<keyword evidence="1" id="KW-0472">Membrane</keyword>
<name>C9RF43_METVM</name>
<dbReference type="STRING" id="579137.Metvu_0328"/>
<keyword evidence="1" id="KW-0812">Transmembrane</keyword>
<protein>
    <submittedName>
        <fullName evidence="2">Uncharacterized protein</fullName>
    </submittedName>
</protein>